<dbReference type="PROSITE" id="PS51263">
    <property type="entry name" value="ADF_H"/>
    <property type="match status" value="1"/>
</dbReference>
<keyword evidence="2" id="KW-0009">Actin-binding</keyword>
<keyword evidence="6" id="KW-1185">Reference proteome</keyword>
<organism evidence="5 6">
    <name type="scientific">Arachis hypogaea</name>
    <name type="common">Peanut</name>
    <dbReference type="NCBI Taxonomy" id="3818"/>
    <lineage>
        <taxon>Eukaryota</taxon>
        <taxon>Viridiplantae</taxon>
        <taxon>Streptophyta</taxon>
        <taxon>Embryophyta</taxon>
        <taxon>Tracheophyta</taxon>
        <taxon>Spermatophyta</taxon>
        <taxon>Magnoliopsida</taxon>
        <taxon>eudicotyledons</taxon>
        <taxon>Gunneridae</taxon>
        <taxon>Pentapetalae</taxon>
        <taxon>rosids</taxon>
        <taxon>fabids</taxon>
        <taxon>Fabales</taxon>
        <taxon>Fabaceae</taxon>
        <taxon>Papilionoideae</taxon>
        <taxon>50 kb inversion clade</taxon>
        <taxon>dalbergioids sensu lato</taxon>
        <taxon>Dalbergieae</taxon>
        <taxon>Pterocarpus clade</taxon>
        <taxon>Arachis</taxon>
    </lineage>
</organism>
<sequence>MASLSMPSVLEQNKDDNNNKNNSINNKFLLPRKPITRISGKQIEAKHCLTTKSNDSEDSLTDGSRSNLLEVNEVDHHERQGEEAQQKGLSLTDGDKLPLHFYSWMCIRISFPFDTWYKIIFGAQDKKDSQIEENKKQVIVEKLGEPAQGYKNFAACLPLNECRYAKYDFEFLTEGNVPKSRIFFIAW</sequence>
<dbReference type="STRING" id="3818.A0A445B8B9"/>
<dbReference type="Gene3D" id="3.40.20.10">
    <property type="entry name" value="Severin"/>
    <property type="match status" value="1"/>
</dbReference>
<dbReference type="GO" id="GO:0003779">
    <property type="term" value="F:actin binding"/>
    <property type="evidence" value="ECO:0007669"/>
    <property type="project" value="UniProtKB-KW"/>
</dbReference>
<accession>A0A445B8B9</accession>
<name>A0A445B8B9_ARAHY</name>
<dbReference type="InterPro" id="IPR002108">
    <property type="entry name" value="ADF-H"/>
</dbReference>
<feature type="region of interest" description="Disordered" evidence="3">
    <location>
        <begin position="1"/>
        <end position="26"/>
    </location>
</feature>
<dbReference type="GO" id="GO:0015629">
    <property type="term" value="C:actin cytoskeleton"/>
    <property type="evidence" value="ECO:0007669"/>
    <property type="project" value="InterPro"/>
</dbReference>
<reference evidence="5 6" key="1">
    <citation type="submission" date="2019-01" db="EMBL/GenBank/DDBJ databases">
        <title>Sequencing of cultivated peanut Arachis hypogaea provides insights into genome evolution and oil improvement.</title>
        <authorList>
            <person name="Chen X."/>
        </authorList>
    </citation>
    <scope>NUCLEOTIDE SEQUENCE [LARGE SCALE GENOMIC DNA]</scope>
    <source>
        <strain evidence="6">cv. Fuhuasheng</strain>
        <tissue evidence="5">Leaves</tissue>
    </source>
</reference>
<evidence type="ECO:0000256" key="2">
    <source>
        <dbReference type="ARBA" id="ARBA00023203"/>
    </source>
</evidence>
<dbReference type="PANTHER" id="PTHR11913">
    <property type="entry name" value="COFILIN-RELATED"/>
    <property type="match status" value="1"/>
</dbReference>
<evidence type="ECO:0000313" key="6">
    <source>
        <dbReference type="Proteomes" id="UP000289738"/>
    </source>
</evidence>
<evidence type="ECO:0000313" key="5">
    <source>
        <dbReference type="EMBL" id="RYR34917.1"/>
    </source>
</evidence>
<comment type="similarity">
    <text evidence="1">Belongs to the actin-binding proteins ADF family.</text>
</comment>
<dbReference type="Pfam" id="PF00241">
    <property type="entry name" value="Cofilin_ADF"/>
    <property type="match status" value="1"/>
</dbReference>
<dbReference type="AlphaFoldDB" id="A0A445B8B9"/>
<gene>
    <name evidence="5" type="ORF">Ahy_A10g049976</name>
</gene>
<evidence type="ECO:0000256" key="1">
    <source>
        <dbReference type="ARBA" id="ARBA00006844"/>
    </source>
</evidence>
<dbReference type="InterPro" id="IPR029006">
    <property type="entry name" value="ADF-H/Gelsolin-like_dom_sf"/>
</dbReference>
<dbReference type="GO" id="GO:0030042">
    <property type="term" value="P:actin filament depolymerization"/>
    <property type="evidence" value="ECO:0007669"/>
    <property type="project" value="InterPro"/>
</dbReference>
<dbReference type="Proteomes" id="UP000289738">
    <property type="component" value="Chromosome A10"/>
</dbReference>
<evidence type="ECO:0000256" key="3">
    <source>
        <dbReference type="SAM" id="MobiDB-lite"/>
    </source>
</evidence>
<proteinExistence type="inferred from homology"/>
<dbReference type="SUPFAM" id="SSF55753">
    <property type="entry name" value="Actin depolymerizing proteins"/>
    <property type="match status" value="1"/>
</dbReference>
<dbReference type="InterPro" id="IPR017904">
    <property type="entry name" value="ADF/Cofilin"/>
</dbReference>
<protein>
    <recommendedName>
        <fullName evidence="4">ADF-H domain-containing protein</fullName>
    </recommendedName>
</protein>
<evidence type="ECO:0000259" key="4">
    <source>
        <dbReference type="PROSITE" id="PS51263"/>
    </source>
</evidence>
<feature type="domain" description="ADF-H" evidence="4">
    <location>
        <begin position="88"/>
        <end position="187"/>
    </location>
</feature>
<comment type="caution">
    <text evidence="5">The sequence shown here is derived from an EMBL/GenBank/DDBJ whole genome shotgun (WGS) entry which is preliminary data.</text>
</comment>
<dbReference type="EMBL" id="SDMP01000010">
    <property type="protein sequence ID" value="RYR34917.1"/>
    <property type="molecule type" value="Genomic_DNA"/>
</dbReference>